<evidence type="ECO:0000256" key="4">
    <source>
        <dbReference type="ARBA" id="ARBA00022833"/>
    </source>
</evidence>
<keyword evidence="1" id="KW-0479">Metal-binding</keyword>
<dbReference type="Pfam" id="PF22601">
    <property type="entry name" value="RIM2a_ZnF"/>
    <property type="match status" value="1"/>
</dbReference>
<dbReference type="EMBL" id="CADCXV010000125">
    <property type="protein sequence ID" value="CAB0028382.1"/>
    <property type="molecule type" value="Genomic_DNA"/>
</dbReference>
<evidence type="ECO:0000256" key="7">
    <source>
        <dbReference type="PROSITE-ProRule" id="PRU00091"/>
    </source>
</evidence>
<dbReference type="InterPro" id="IPR039032">
    <property type="entry name" value="Rim-like"/>
</dbReference>
<keyword evidence="4" id="KW-0862">Zinc</keyword>
<dbReference type="Gene3D" id="3.30.40.10">
    <property type="entry name" value="Zinc/RING finger domain, C3HC4 (zinc finger)"/>
    <property type="match status" value="1"/>
</dbReference>
<feature type="region of interest" description="Disordered" evidence="8">
    <location>
        <begin position="149"/>
        <end position="183"/>
    </location>
</feature>
<dbReference type="PROSITE" id="PS50004">
    <property type="entry name" value="C2"/>
    <property type="match status" value="1"/>
</dbReference>
<dbReference type="SMART" id="SM00239">
    <property type="entry name" value="C2"/>
    <property type="match status" value="1"/>
</dbReference>
<dbReference type="InterPro" id="IPR036034">
    <property type="entry name" value="PDZ_sf"/>
</dbReference>
<feature type="compositionally biased region" description="Low complexity" evidence="8">
    <location>
        <begin position="372"/>
        <end position="391"/>
    </location>
</feature>
<dbReference type="GO" id="GO:0044325">
    <property type="term" value="F:transmembrane transporter binding"/>
    <property type="evidence" value="ECO:0007669"/>
    <property type="project" value="TreeGrafter"/>
</dbReference>
<dbReference type="InterPro" id="IPR001478">
    <property type="entry name" value="PDZ"/>
</dbReference>
<dbReference type="PROSITE" id="PS50916">
    <property type="entry name" value="RABBD"/>
    <property type="match status" value="1"/>
</dbReference>
<dbReference type="InterPro" id="IPR017455">
    <property type="entry name" value="Znf_FYVE-rel"/>
</dbReference>
<reference evidence="13 14" key="1">
    <citation type="submission" date="2020-02" db="EMBL/GenBank/DDBJ databases">
        <authorList>
            <person name="Ferguson B K."/>
        </authorList>
    </citation>
    <scope>NUCLEOTIDE SEQUENCE [LARGE SCALE GENOMIC DNA]</scope>
</reference>
<comment type="subcellular location">
    <subcellularLocation>
        <location evidence="6">Synapse</location>
    </subcellularLocation>
</comment>
<evidence type="ECO:0000259" key="10">
    <source>
        <dbReference type="PROSITE" id="PS50106"/>
    </source>
</evidence>
<dbReference type="Proteomes" id="UP000479190">
    <property type="component" value="Unassembled WGS sequence"/>
</dbReference>
<dbReference type="OrthoDB" id="420032at2759"/>
<dbReference type="InterPro" id="IPR013083">
    <property type="entry name" value="Znf_RING/FYVE/PHD"/>
</dbReference>
<dbReference type="CDD" id="cd04031">
    <property type="entry name" value="C2A_RIM1alpha"/>
    <property type="match status" value="1"/>
</dbReference>
<dbReference type="SUPFAM" id="SSF50156">
    <property type="entry name" value="PDZ domain-like"/>
    <property type="match status" value="1"/>
</dbReference>
<evidence type="ECO:0000256" key="3">
    <source>
        <dbReference type="ARBA" id="ARBA00022771"/>
    </source>
</evidence>
<evidence type="ECO:0000259" key="9">
    <source>
        <dbReference type="PROSITE" id="PS50004"/>
    </source>
</evidence>
<accession>A0A6H5HSU3</accession>
<evidence type="ECO:0000313" key="14">
    <source>
        <dbReference type="Proteomes" id="UP000479190"/>
    </source>
</evidence>
<dbReference type="Gene3D" id="2.30.42.10">
    <property type="match status" value="1"/>
</dbReference>
<gene>
    <name evidence="13" type="ORF">TBRA_LOCUS566</name>
</gene>
<dbReference type="SUPFAM" id="SSF57903">
    <property type="entry name" value="FYVE/PHD zinc finger"/>
    <property type="match status" value="1"/>
</dbReference>
<feature type="compositionally biased region" description="Basic and acidic residues" evidence="8">
    <location>
        <begin position="162"/>
        <end position="180"/>
    </location>
</feature>
<organism evidence="13 14">
    <name type="scientific">Trichogramma brassicae</name>
    <dbReference type="NCBI Taxonomy" id="86971"/>
    <lineage>
        <taxon>Eukaryota</taxon>
        <taxon>Metazoa</taxon>
        <taxon>Ecdysozoa</taxon>
        <taxon>Arthropoda</taxon>
        <taxon>Hexapoda</taxon>
        <taxon>Insecta</taxon>
        <taxon>Pterygota</taxon>
        <taxon>Neoptera</taxon>
        <taxon>Endopterygota</taxon>
        <taxon>Hymenoptera</taxon>
        <taxon>Apocrita</taxon>
        <taxon>Proctotrupomorpha</taxon>
        <taxon>Chalcidoidea</taxon>
        <taxon>Trichogrammatidae</taxon>
        <taxon>Trichogramma</taxon>
    </lineage>
</organism>
<dbReference type="InterPro" id="IPR035892">
    <property type="entry name" value="C2_domain_sf"/>
</dbReference>
<proteinExistence type="predicted"/>
<dbReference type="SUPFAM" id="SSF49562">
    <property type="entry name" value="C2 domain (Calcium/lipid-binding domain, CaLB)"/>
    <property type="match status" value="1"/>
</dbReference>
<feature type="non-terminal residue" evidence="13">
    <location>
        <position position="891"/>
    </location>
</feature>
<feature type="region of interest" description="Disordered" evidence="8">
    <location>
        <begin position="238"/>
        <end position="268"/>
    </location>
</feature>
<sequence length="891" mass="99229">MDEIMPDLSHLTPEERRHIESVMMRQRQEEENQSEILRRKESEVLKLEETIARTRNEMLKNPACDLEATCEICLKTKFADGVGHICNYCSVRCCARCGGKVSLRSNKIIWVCILCRKKQELLSKSGQWMMKPGGQESAMMRRMKEDMQGGVMPPAVRTIDPLQDKRPKLERAQSAVEKENVPLLQRSSSLLRRQYSHQEPGSGGVGVGQVRRLSTTDSGVDMSLGPHARTLPMPNVAQYQQHQQLQQQAQNQTPRHPDAFPEDDPSLYRGELDGLMRQNSSYQRQRQLYQEQNSEIAMAYGHPMNPMNTTPQGMKRPGMHPRPQGPIQMQQPLQQPQQQQQQQQLPMQMHQQQQPMHMQMQQPQQMPPQPMIRPQQMQMQPQPQQPMQMHPGPHHLHPGHPVMGAPGQRSFSSSEEERSTPECASDELDDREHVQSLETKLSYGETSGHPAAPWHPSSDGQKLIGRMVLCKLPPGPDGGQSGILGLKVVGGKLLDDGTIGALIEKVKKGSPADLEGQLRIGDEVLEWNGHSLQGKSFQEVSDIIAMTRAEPQVELVVARDTSKQSLAMMGGGPGPVQQQHDPNAASLTPTAARRFAAQAQWRPKYGSGIIGQPNQQKELYDGRGSNNKPSVKVTSPGSPDLYGQARYAANRQLRAMTAGAPPAVAAGSNVGGRLQVKLNFDAASLQLVVSIVCATGLIPRKNGQPRSSYAKMYLLPDRSEKSKRRTKTLANTNEPRWDQSFVYSGIRWTDLRQRSLEITVWDYGRYGANDFLGEVIIALTPSLLNEELEWHYLDEHRQPSYYQDASEDIVTTPGDCHLSPPSTTSRLSDSDTSECDITDCDGSREHRRTADGASISSIGSSSSYLVPIVCFDALSIVECQCHCSSRSSVNK</sequence>
<name>A0A6H5HSU3_9HYME</name>
<evidence type="ECO:0000256" key="8">
    <source>
        <dbReference type="SAM" id="MobiDB-lite"/>
    </source>
</evidence>
<dbReference type="AlphaFoldDB" id="A0A6H5HSU3"/>
<keyword evidence="2" id="KW-0677">Repeat</keyword>
<dbReference type="PANTHER" id="PTHR12157">
    <property type="entry name" value="REGULATING SYNAPTIC MEMBRANE EXOCYTOSIS PROTEIN"/>
    <property type="match status" value="1"/>
</dbReference>
<evidence type="ECO:0000256" key="1">
    <source>
        <dbReference type="ARBA" id="ARBA00022723"/>
    </source>
</evidence>
<dbReference type="FunFam" id="3.30.40.10:FF:000044">
    <property type="entry name" value="Regulating synaptic membrane exocytosis protein 2"/>
    <property type="match status" value="1"/>
</dbReference>
<evidence type="ECO:0008006" key="15">
    <source>
        <dbReference type="Google" id="ProtNLM"/>
    </source>
</evidence>
<keyword evidence="14" id="KW-1185">Reference proteome</keyword>
<feature type="compositionally biased region" description="Low complexity" evidence="8">
    <location>
        <begin position="818"/>
        <end position="827"/>
    </location>
</feature>
<dbReference type="GO" id="GO:0048791">
    <property type="term" value="P:calcium ion-regulated exocytosis of neurotransmitter"/>
    <property type="evidence" value="ECO:0007669"/>
    <property type="project" value="TreeGrafter"/>
</dbReference>
<feature type="domain" description="RabBD" evidence="12">
    <location>
        <begin position="5"/>
        <end position="132"/>
    </location>
</feature>
<feature type="compositionally biased region" description="Low complexity" evidence="8">
    <location>
        <begin position="325"/>
        <end position="364"/>
    </location>
</feature>
<dbReference type="Pfam" id="PF00168">
    <property type="entry name" value="C2"/>
    <property type="match status" value="1"/>
</dbReference>
<feature type="compositionally biased region" description="Low complexity" evidence="8">
    <location>
        <begin position="238"/>
        <end position="252"/>
    </location>
</feature>
<evidence type="ECO:0000259" key="12">
    <source>
        <dbReference type="PROSITE" id="PS50916"/>
    </source>
</evidence>
<dbReference type="GO" id="GO:0006886">
    <property type="term" value="P:intracellular protein transport"/>
    <property type="evidence" value="ECO:0007669"/>
    <property type="project" value="InterPro"/>
</dbReference>
<dbReference type="FunFam" id="2.60.40.150:FF:000003">
    <property type="entry name" value="Regulating synaptic membrane exocytosis protein 2"/>
    <property type="match status" value="1"/>
</dbReference>
<dbReference type="InterPro" id="IPR054386">
    <property type="entry name" value="RIM_Znf"/>
</dbReference>
<feature type="domain" description="C2" evidence="9">
    <location>
        <begin position="670"/>
        <end position="792"/>
    </location>
</feature>
<dbReference type="SMART" id="SM00228">
    <property type="entry name" value="PDZ"/>
    <property type="match status" value="1"/>
</dbReference>
<feature type="region of interest" description="Disordered" evidence="8">
    <location>
        <begin position="813"/>
        <end position="833"/>
    </location>
</feature>
<feature type="domain" description="FYVE-type" evidence="11">
    <location>
        <begin position="70"/>
        <end position="120"/>
    </location>
</feature>
<dbReference type="CDD" id="cd06714">
    <property type="entry name" value="PDZ_RIM-like"/>
    <property type="match status" value="1"/>
</dbReference>
<dbReference type="PROSITE" id="PS50106">
    <property type="entry name" value="PDZ"/>
    <property type="match status" value="1"/>
</dbReference>
<feature type="compositionally biased region" description="Polar residues" evidence="8">
    <location>
        <begin position="624"/>
        <end position="637"/>
    </location>
</feature>
<dbReference type="Pfam" id="PF17820">
    <property type="entry name" value="PDZ_6"/>
    <property type="match status" value="1"/>
</dbReference>
<dbReference type="GO" id="GO:0048167">
    <property type="term" value="P:regulation of synaptic plasticity"/>
    <property type="evidence" value="ECO:0007669"/>
    <property type="project" value="TreeGrafter"/>
</dbReference>
<dbReference type="PANTHER" id="PTHR12157:SF21">
    <property type="entry name" value="RAB3 INTERACTING MOLECULE, ISOFORM F"/>
    <property type="match status" value="1"/>
</dbReference>
<dbReference type="PROSITE" id="PS50178">
    <property type="entry name" value="ZF_FYVE"/>
    <property type="match status" value="1"/>
</dbReference>
<dbReference type="Gene3D" id="2.60.40.150">
    <property type="entry name" value="C2 domain"/>
    <property type="match status" value="1"/>
</dbReference>
<protein>
    <recommendedName>
        <fullName evidence="15">Regulating synaptic membrane exocytosis protein 2</fullName>
    </recommendedName>
</protein>
<dbReference type="GO" id="GO:0042391">
    <property type="term" value="P:regulation of membrane potential"/>
    <property type="evidence" value="ECO:0007669"/>
    <property type="project" value="TreeGrafter"/>
</dbReference>
<keyword evidence="5" id="KW-0770">Synapse</keyword>
<dbReference type="InterPro" id="IPR010911">
    <property type="entry name" value="Rab_BD"/>
</dbReference>
<evidence type="ECO:0000256" key="2">
    <source>
        <dbReference type="ARBA" id="ARBA00022737"/>
    </source>
</evidence>
<feature type="region of interest" description="Disordered" evidence="8">
    <location>
        <begin position="606"/>
        <end position="640"/>
    </location>
</feature>
<dbReference type="InterPro" id="IPR041489">
    <property type="entry name" value="PDZ_6"/>
</dbReference>
<evidence type="ECO:0000313" key="13">
    <source>
        <dbReference type="EMBL" id="CAB0028382.1"/>
    </source>
</evidence>
<dbReference type="GO" id="GO:0048788">
    <property type="term" value="C:cytoskeleton of presynaptic active zone"/>
    <property type="evidence" value="ECO:0007669"/>
    <property type="project" value="TreeGrafter"/>
</dbReference>
<keyword evidence="3 7" id="KW-0863">Zinc-finger</keyword>
<dbReference type="InterPro" id="IPR000008">
    <property type="entry name" value="C2_dom"/>
</dbReference>
<feature type="domain" description="PDZ" evidence="10">
    <location>
        <begin position="469"/>
        <end position="559"/>
    </location>
</feature>
<evidence type="ECO:0000256" key="5">
    <source>
        <dbReference type="ARBA" id="ARBA00023018"/>
    </source>
</evidence>
<dbReference type="GO" id="GO:0050806">
    <property type="term" value="P:positive regulation of synaptic transmission"/>
    <property type="evidence" value="ECO:0007669"/>
    <property type="project" value="TreeGrafter"/>
</dbReference>
<dbReference type="GO" id="GO:0031267">
    <property type="term" value="F:small GTPase binding"/>
    <property type="evidence" value="ECO:0007669"/>
    <property type="project" value="InterPro"/>
</dbReference>
<dbReference type="InterPro" id="IPR011011">
    <property type="entry name" value="Znf_FYVE_PHD"/>
</dbReference>
<evidence type="ECO:0000256" key="6">
    <source>
        <dbReference type="ARBA" id="ARBA00034103"/>
    </source>
</evidence>
<dbReference type="GO" id="GO:0008270">
    <property type="term" value="F:zinc ion binding"/>
    <property type="evidence" value="ECO:0007669"/>
    <property type="project" value="UniProtKB-KW"/>
</dbReference>
<evidence type="ECO:0000259" key="11">
    <source>
        <dbReference type="PROSITE" id="PS50178"/>
    </source>
</evidence>
<dbReference type="GO" id="GO:0042734">
    <property type="term" value="C:presynaptic membrane"/>
    <property type="evidence" value="ECO:0007669"/>
    <property type="project" value="TreeGrafter"/>
</dbReference>
<feature type="region of interest" description="Disordered" evidence="8">
    <location>
        <begin position="305"/>
        <end position="433"/>
    </location>
</feature>